<dbReference type="Proteomes" id="UP001145742">
    <property type="component" value="Unassembled WGS sequence"/>
</dbReference>
<evidence type="ECO:0000313" key="1">
    <source>
        <dbReference type="EMBL" id="KAJ7412140.1"/>
    </source>
</evidence>
<reference evidence="1" key="1">
    <citation type="submission" date="2019-10" db="EMBL/GenBank/DDBJ databases">
        <authorList>
            <person name="Soares A.E.R."/>
            <person name="Aleixo A."/>
            <person name="Schneider P."/>
            <person name="Miyaki C.Y."/>
            <person name="Schneider M.P."/>
            <person name="Mello C."/>
            <person name="Vasconcelos A.T.R."/>
        </authorList>
    </citation>
    <scope>NUCLEOTIDE SEQUENCE</scope>
    <source>
        <tissue evidence="1">Muscle</tissue>
    </source>
</reference>
<protein>
    <recommendedName>
        <fullName evidence="3">Reverse transcriptase domain-containing protein</fullName>
    </recommendedName>
</protein>
<dbReference type="EMBL" id="WHWB01034258">
    <property type="protein sequence ID" value="KAJ7412140.1"/>
    <property type="molecule type" value="Genomic_DNA"/>
</dbReference>
<organism evidence="1 2">
    <name type="scientific">Willisornis vidua</name>
    <name type="common">Xingu scale-backed antbird</name>
    <dbReference type="NCBI Taxonomy" id="1566151"/>
    <lineage>
        <taxon>Eukaryota</taxon>
        <taxon>Metazoa</taxon>
        <taxon>Chordata</taxon>
        <taxon>Craniata</taxon>
        <taxon>Vertebrata</taxon>
        <taxon>Euteleostomi</taxon>
        <taxon>Archelosauria</taxon>
        <taxon>Archosauria</taxon>
        <taxon>Dinosauria</taxon>
        <taxon>Saurischia</taxon>
        <taxon>Theropoda</taxon>
        <taxon>Coelurosauria</taxon>
        <taxon>Aves</taxon>
        <taxon>Neognathae</taxon>
        <taxon>Neoaves</taxon>
        <taxon>Telluraves</taxon>
        <taxon>Australaves</taxon>
        <taxon>Passeriformes</taxon>
        <taxon>Thamnophilidae</taxon>
        <taxon>Willisornis</taxon>
    </lineage>
</organism>
<evidence type="ECO:0000313" key="2">
    <source>
        <dbReference type="Proteomes" id="UP001145742"/>
    </source>
</evidence>
<comment type="caution">
    <text evidence="1">The sequence shown here is derived from an EMBL/GenBank/DDBJ whole genome shotgun (WGS) entry which is preliminary data.</text>
</comment>
<proteinExistence type="predicted"/>
<evidence type="ECO:0008006" key="3">
    <source>
        <dbReference type="Google" id="ProtNLM"/>
    </source>
</evidence>
<sequence length="166" mass="18589">MDIIKNGVIERSILGPVFFYVFIKDTDNMIKCTLSKFADKLNGVVDTPKRLNAIQRDKVDKWAHRNLMRFNKVNCKDLHLQAALHLFILQSVLIPGFGPTQVQHHALDLGHPHEIPMGTSLKIVQVPLDGIPSFRCGNCTTQHGAICQCAECALGPFVYVINENIK</sequence>
<name>A0ABQ9D524_9PASS</name>
<keyword evidence="2" id="KW-1185">Reference proteome</keyword>
<gene>
    <name evidence="1" type="ORF">WISP_98671</name>
</gene>
<accession>A0ABQ9D524</accession>